<proteinExistence type="predicted"/>
<dbReference type="EMBL" id="JACBZA010000001">
    <property type="protein sequence ID" value="NYH85404.1"/>
    <property type="molecule type" value="Genomic_DNA"/>
</dbReference>
<dbReference type="OrthoDB" id="3674804at2"/>
<reference evidence="2 3" key="1">
    <citation type="submission" date="2016-10" db="EMBL/GenBank/DDBJ databases">
        <authorList>
            <person name="de Groot N.N."/>
        </authorList>
    </citation>
    <scope>NUCLEOTIDE SEQUENCE [LARGE SCALE GENOMIC DNA]</scope>
    <source>
        <strain evidence="2 3">CPCC 202808</strain>
    </source>
</reference>
<evidence type="ECO:0000313" key="3">
    <source>
        <dbReference type="Proteomes" id="UP000199052"/>
    </source>
</evidence>
<evidence type="ECO:0000313" key="1">
    <source>
        <dbReference type="EMBL" id="NYH85404.1"/>
    </source>
</evidence>
<accession>A0A1I3C5Y5</accession>
<evidence type="ECO:0000313" key="2">
    <source>
        <dbReference type="EMBL" id="SFH69411.1"/>
    </source>
</evidence>
<name>A0A1I3C5Y5_9ACTN</name>
<dbReference type="Proteomes" id="UP000533017">
    <property type="component" value="Unassembled WGS sequence"/>
</dbReference>
<dbReference type="AlphaFoldDB" id="A0A1I3C5Y5"/>
<keyword evidence="4" id="KW-1185">Reference proteome</keyword>
<dbReference type="STRING" id="504797.SAMN05421678_12915"/>
<dbReference type="SUPFAM" id="SSF69279">
    <property type="entry name" value="Phage tail proteins"/>
    <property type="match status" value="1"/>
</dbReference>
<dbReference type="Proteomes" id="UP000199052">
    <property type="component" value="Unassembled WGS sequence"/>
</dbReference>
<sequence length="350" mass="36005">MKPTYQLSIGLLRATDAEPVGGPTTLTVDRAVDVPLDIARIRFCTRHDISLGANLTLRLGLGAAPVDTFTGTVAEVRTTLTGTSVLATGTMRNLMELRVAAAYSDVTVGTVARDLATRAGLAPADVHEGPLLPRFAVDVFRSGHEHLADLAHSFGLDLYADRQGRLVLRALPGGTPSLTGTAGAAAAGLAGPAAARYGADILTARGTRRPPSYDVVTVGGESPASTRGATAASWLTTDDQVARADAGSGAGSGSRRGLLLAPLARTRDLAHDIAEGQLRRASRSTNLVEVTVPGRPDLDLGDTLAVAAMPSDAPGGSGQVRALRHHLSADGGFTTTVRLALPTVAPEVRP</sequence>
<gene>
    <name evidence="1" type="ORF">FHR37_004255</name>
    <name evidence="2" type="ORF">SAMN05421678_12915</name>
</gene>
<evidence type="ECO:0000313" key="4">
    <source>
        <dbReference type="Proteomes" id="UP000533017"/>
    </source>
</evidence>
<organism evidence="2 3">
    <name type="scientific">Actinopolymorpha cephalotaxi</name>
    <dbReference type="NCBI Taxonomy" id="504797"/>
    <lineage>
        <taxon>Bacteria</taxon>
        <taxon>Bacillati</taxon>
        <taxon>Actinomycetota</taxon>
        <taxon>Actinomycetes</taxon>
        <taxon>Propionibacteriales</taxon>
        <taxon>Actinopolymorphaceae</taxon>
        <taxon>Actinopolymorpha</taxon>
    </lineage>
</organism>
<reference evidence="1 4" key="2">
    <citation type="submission" date="2020-07" db="EMBL/GenBank/DDBJ databases">
        <title>Sequencing the genomes of 1000 actinobacteria strains.</title>
        <authorList>
            <person name="Klenk H.-P."/>
        </authorList>
    </citation>
    <scope>NUCLEOTIDE SEQUENCE [LARGE SCALE GENOMIC DNA]</scope>
    <source>
        <strain evidence="1 4">DSM 45117</strain>
    </source>
</reference>
<dbReference type="RefSeq" id="WP_092890518.1">
    <property type="nucleotide sequence ID" value="NZ_FOOI01000029.1"/>
</dbReference>
<dbReference type="EMBL" id="FOOI01000029">
    <property type="protein sequence ID" value="SFH69411.1"/>
    <property type="molecule type" value="Genomic_DNA"/>
</dbReference>
<protein>
    <submittedName>
        <fullName evidence="2">Phage protein D</fullName>
    </submittedName>
</protein>